<evidence type="ECO:0000313" key="2">
    <source>
        <dbReference type="Proteomes" id="UP000235220"/>
    </source>
</evidence>
<dbReference type="Gramene" id="Jr10_09220_p1">
    <property type="protein sequence ID" value="cds.Jr10_09220_p1"/>
    <property type="gene ID" value="Jr10_09220"/>
</dbReference>
<keyword evidence="2" id="KW-1185">Reference proteome</keyword>
<protein>
    <submittedName>
        <fullName evidence="3">Uncharacterized protein LOC109004799</fullName>
    </submittedName>
</protein>
<feature type="compositionally biased region" description="Low complexity" evidence="1">
    <location>
        <begin position="237"/>
        <end position="251"/>
    </location>
</feature>
<gene>
    <name evidence="3" type="primary">LOC109004799</name>
</gene>
<dbReference type="Proteomes" id="UP000235220">
    <property type="component" value="Chromosome 10"/>
</dbReference>
<dbReference type="PANTHER" id="PTHR34193">
    <property type="entry name" value="OS11G0199801 PROTEIN"/>
    <property type="match status" value="1"/>
</dbReference>
<evidence type="ECO:0000256" key="1">
    <source>
        <dbReference type="SAM" id="MobiDB-lite"/>
    </source>
</evidence>
<organism evidence="2 3">
    <name type="scientific">Juglans regia</name>
    <name type="common">English walnut</name>
    <dbReference type="NCBI Taxonomy" id="51240"/>
    <lineage>
        <taxon>Eukaryota</taxon>
        <taxon>Viridiplantae</taxon>
        <taxon>Streptophyta</taxon>
        <taxon>Embryophyta</taxon>
        <taxon>Tracheophyta</taxon>
        <taxon>Spermatophyta</taxon>
        <taxon>Magnoliopsida</taxon>
        <taxon>eudicotyledons</taxon>
        <taxon>Gunneridae</taxon>
        <taxon>Pentapetalae</taxon>
        <taxon>rosids</taxon>
        <taxon>fabids</taxon>
        <taxon>Fagales</taxon>
        <taxon>Juglandaceae</taxon>
        <taxon>Juglans</taxon>
    </lineage>
</organism>
<dbReference type="PANTHER" id="PTHR34193:SF10">
    <property type="entry name" value="DUF1645 FAMILY PROTEIN"/>
    <property type="match status" value="1"/>
</dbReference>
<name>A0A2I4G556_JUGRE</name>
<reference evidence="3" key="1">
    <citation type="submission" date="2025-08" db="UniProtKB">
        <authorList>
            <consortium name="RefSeq"/>
        </authorList>
    </citation>
    <scope>IDENTIFICATION</scope>
    <source>
        <tissue evidence="3">Leaves</tissue>
    </source>
</reference>
<dbReference type="OrthoDB" id="776574at2759"/>
<dbReference type="GeneID" id="109004799"/>
<evidence type="ECO:0000313" key="3">
    <source>
        <dbReference type="RefSeq" id="XP_018839032.1"/>
    </source>
</evidence>
<accession>A0A2I4G556</accession>
<proteinExistence type="predicted"/>
<sequence length="280" mass="31754">MLDHQLRFTSKPLYSVSPTHQIHSSHDSAGDTEFDFWLGGTDMEVQAQTSLVEEGFEAYSPALWERIASRKIDYESSPLLPHNHHSSKLSSASRKKTIAEGRRQLMEMVQDMPESCFELSLKDIVDEQHISGVQEVIIEKSGFHLDTEPKMKRQNKKKNKGITKASQVSRIGSMDNKTFLLNMFFPTSLALKMKSKAGNCSEVSPSPSFEDSKHHIDKDWWMKRLLQGESNKRNLGNSMSGSTRSSNSGTSRLDDANIIPGCWSFHTKKNKTERRRGCIF</sequence>
<dbReference type="KEGG" id="jre:109004799"/>
<dbReference type="AlphaFoldDB" id="A0A2I4G556"/>
<feature type="region of interest" description="Disordered" evidence="1">
    <location>
        <begin position="231"/>
        <end position="252"/>
    </location>
</feature>
<dbReference type="RefSeq" id="XP_018839032.1">
    <property type="nucleotide sequence ID" value="XM_018983487.2"/>
</dbReference>
<dbReference type="STRING" id="51240.A0A2I4G556"/>